<gene>
    <name evidence="1" type="ORF">DPV69_06050</name>
</gene>
<evidence type="ECO:0000313" key="2">
    <source>
        <dbReference type="Proteomes" id="UP000284120"/>
    </source>
</evidence>
<dbReference type="EMBL" id="SAYW01000001">
    <property type="protein sequence ID" value="RWU10891.1"/>
    <property type="molecule type" value="Genomic_DNA"/>
</dbReference>
<dbReference type="Proteomes" id="UP000284120">
    <property type="component" value="Unassembled WGS sequence"/>
</dbReference>
<name>A0A3S3PW79_9SPHI</name>
<evidence type="ECO:0008006" key="3">
    <source>
        <dbReference type="Google" id="ProtNLM"/>
    </source>
</evidence>
<organism evidence="1 2">
    <name type="scientific">Pedobacter chitinilyticus</name>
    <dbReference type="NCBI Taxonomy" id="2233776"/>
    <lineage>
        <taxon>Bacteria</taxon>
        <taxon>Pseudomonadati</taxon>
        <taxon>Bacteroidota</taxon>
        <taxon>Sphingobacteriia</taxon>
        <taxon>Sphingobacteriales</taxon>
        <taxon>Sphingobacteriaceae</taxon>
        <taxon>Pedobacter</taxon>
    </lineage>
</organism>
<reference evidence="1 2" key="1">
    <citation type="submission" date="2018-06" db="EMBL/GenBank/DDBJ databases">
        <title>Pedobacter endophyticus sp. nov., an endophytic bacterium isolated from a leaf of Triticum aestivum.</title>
        <authorList>
            <person name="Zhang L."/>
        </authorList>
    </citation>
    <scope>NUCLEOTIDE SEQUENCE [LARGE SCALE GENOMIC DNA]</scope>
    <source>
        <strain evidence="1 2">CM134L-2</strain>
    </source>
</reference>
<dbReference type="OrthoDB" id="1364943at2"/>
<protein>
    <recommendedName>
        <fullName evidence="3">DUF2147 domain-containing protein</fullName>
    </recommendedName>
</protein>
<evidence type="ECO:0000313" key="1">
    <source>
        <dbReference type="EMBL" id="RWU10891.1"/>
    </source>
</evidence>
<accession>A0A3S3PW79</accession>
<proteinExistence type="predicted"/>
<sequence length="136" mass="15424">MNRAIQNKGKWLATLFFFVLILGIDKVHAQTFRAGDLDGDWKRSDGMVIRISGTQTFAEGSDALVMAVGSSGWPQHAAKVAFKFRNIKYNERNIWKGKNYIHMPESNYRKEDGSVTIVMDDDKKSFSANGTKYIKQ</sequence>
<keyword evidence="2" id="KW-1185">Reference proteome</keyword>
<comment type="caution">
    <text evidence="1">The sequence shown here is derived from an EMBL/GenBank/DDBJ whole genome shotgun (WGS) entry which is preliminary data.</text>
</comment>
<dbReference type="AlphaFoldDB" id="A0A3S3PW79"/>
<dbReference type="RefSeq" id="WP_113646373.1">
    <property type="nucleotide sequence ID" value="NZ_QMHN01000001.1"/>
</dbReference>